<keyword evidence="2" id="KW-1185">Reference proteome</keyword>
<proteinExistence type="predicted"/>
<dbReference type="Proteomes" id="UP001642483">
    <property type="component" value="Unassembled WGS sequence"/>
</dbReference>
<evidence type="ECO:0000313" key="2">
    <source>
        <dbReference type="Proteomes" id="UP001642483"/>
    </source>
</evidence>
<comment type="caution">
    <text evidence="1">The sequence shown here is derived from an EMBL/GenBank/DDBJ whole genome shotgun (WGS) entry which is preliminary data.</text>
</comment>
<evidence type="ECO:0000313" key="1">
    <source>
        <dbReference type="EMBL" id="CAK8686205.1"/>
    </source>
</evidence>
<sequence>MIGVAPHQMSIGHLIGARPCHNVELDYEPQITTFHASKMRGRTWESAIRLIVSLERAVIEGLFGFLDQQNNDAWTEFHRALDFGEIPPKLGGSLHENLHESFQIDRQSRVNKPKLEFRLGTVTSRCRTNSGRNFQISSPDKWQQQILASIGEVVRFEPKKTSTLHEALPHRHRLCSGGKSVASDAKS</sequence>
<protein>
    <submittedName>
        <fullName evidence="1">Uncharacterized protein</fullName>
    </submittedName>
</protein>
<gene>
    <name evidence="1" type="ORF">CVLEPA_LOCUS18159</name>
</gene>
<reference evidence="1 2" key="1">
    <citation type="submission" date="2024-02" db="EMBL/GenBank/DDBJ databases">
        <authorList>
            <person name="Daric V."/>
            <person name="Darras S."/>
        </authorList>
    </citation>
    <scope>NUCLEOTIDE SEQUENCE [LARGE SCALE GENOMIC DNA]</scope>
</reference>
<organism evidence="1 2">
    <name type="scientific">Clavelina lepadiformis</name>
    <name type="common">Light-bulb sea squirt</name>
    <name type="synonym">Ascidia lepadiformis</name>
    <dbReference type="NCBI Taxonomy" id="159417"/>
    <lineage>
        <taxon>Eukaryota</taxon>
        <taxon>Metazoa</taxon>
        <taxon>Chordata</taxon>
        <taxon>Tunicata</taxon>
        <taxon>Ascidiacea</taxon>
        <taxon>Aplousobranchia</taxon>
        <taxon>Clavelinidae</taxon>
        <taxon>Clavelina</taxon>
    </lineage>
</organism>
<accession>A0ABP0G7Y1</accession>
<name>A0ABP0G7Y1_CLALP</name>
<dbReference type="EMBL" id="CAWYQH010000102">
    <property type="protein sequence ID" value="CAK8686205.1"/>
    <property type="molecule type" value="Genomic_DNA"/>
</dbReference>